<dbReference type="EMBL" id="MGDT01000004">
    <property type="protein sequence ID" value="OGL66987.1"/>
    <property type="molecule type" value="Genomic_DNA"/>
</dbReference>
<dbReference type="Gene3D" id="3.30.70.1290">
    <property type="entry name" value="Transposase IS200-like"/>
    <property type="match status" value="1"/>
</dbReference>
<protein>
    <recommendedName>
        <fullName evidence="1">Transposase IS200-like domain-containing protein</fullName>
    </recommendedName>
</protein>
<dbReference type="InterPro" id="IPR052715">
    <property type="entry name" value="RAYT_transposase"/>
</dbReference>
<evidence type="ECO:0000313" key="2">
    <source>
        <dbReference type="EMBL" id="OGL66987.1"/>
    </source>
</evidence>
<dbReference type="SMART" id="SM01321">
    <property type="entry name" value="Y1_Tnp"/>
    <property type="match status" value="1"/>
</dbReference>
<dbReference type="InterPro" id="IPR036515">
    <property type="entry name" value="Transposase_17_sf"/>
</dbReference>
<dbReference type="GO" id="GO:0006313">
    <property type="term" value="P:DNA transposition"/>
    <property type="evidence" value="ECO:0007669"/>
    <property type="project" value="InterPro"/>
</dbReference>
<sequence length="130" mass="15325">MAFLDHRVVEDCEKALRKAGETWKVLIHVYLFMPDHLHVLLEGEDEASDVWKAAVLFKQLSGFAFKQSQGRPLWQKDFFDHVLRKEEETEKHVRYILDNPIRKGIVQDWSRYPYKGSTVYDLSALDFRVG</sequence>
<dbReference type="AlphaFoldDB" id="A0A1F7TN84"/>
<name>A0A1F7TN84_9BACT</name>
<organism evidence="2 3">
    <name type="scientific">Candidatus Uhrbacteria bacterium RIFCSPHIGHO2_01_FULL_63_20</name>
    <dbReference type="NCBI Taxonomy" id="1802385"/>
    <lineage>
        <taxon>Bacteria</taxon>
        <taxon>Candidatus Uhriibacteriota</taxon>
    </lineage>
</organism>
<dbReference type="NCBIfam" id="NF047646">
    <property type="entry name" value="REP_Tyr_transpos"/>
    <property type="match status" value="1"/>
</dbReference>
<dbReference type="GO" id="GO:0004803">
    <property type="term" value="F:transposase activity"/>
    <property type="evidence" value="ECO:0007669"/>
    <property type="project" value="InterPro"/>
</dbReference>
<dbReference type="STRING" id="1802385.A2856_00635"/>
<dbReference type="InterPro" id="IPR002686">
    <property type="entry name" value="Transposase_17"/>
</dbReference>
<accession>A0A1F7TN84</accession>
<comment type="caution">
    <text evidence="2">The sequence shown here is derived from an EMBL/GenBank/DDBJ whole genome shotgun (WGS) entry which is preliminary data.</text>
</comment>
<dbReference type="Proteomes" id="UP000177885">
    <property type="component" value="Unassembled WGS sequence"/>
</dbReference>
<dbReference type="PANTHER" id="PTHR36966">
    <property type="entry name" value="REP-ASSOCIATED TYROSINE TRANSPOSASE"/>
    <property type="match status" value="1"/>
</dbReference>
<dbReference type="SUPFAM" id="SSF143422">
    <property type="entry name" value="Transposase IS200-like"/>
    <property type="match status" value="1"/>
</dbReference>
<evidence type="ECO:0000259" key="1">
    <source>
        <dbReference type="SMART" id="SM01321"/>
    </source>
</evidence>
<proteinExistence type="predicted"/>
<dbReference type="GO" id="GO:0043565">
    <property type="term" value="F:sequence-specific DNA binding"/>
    <property type="evidence" value="ECO:0007669"/>
    <property type="project" value="TreeGrafter"/>
</dbReference>
<dbReference type="PANTHER" id="PTHR36966:SF1">
    <property type="entry name" value="REP-ASSOCIATED TYROSINE TRANSPOSASE"/>
    <property type="match status" value="1"/>
</dbReference>
<evidence type="ECO:0000313" key="3">
    <source>
        <dbReference type="Proteomes" id="UP000177885"/>
    </source>
</evidence>
<feature type="domain" description="Transposase IS200-like" evidence="1">
    <location>
        <begin position="2"/>
        <end position="99"/>
    </location>
</feature>
<reference evidence="2 3" key="1">
    <citation type="journal article" date="2016" name="Nat. Commun.">
        <title>Thousands of microbial genomes shed light on interconnected biogeochemical processes in an aquifer system.</title>
        <authorList>
            <person name="Anantharaman K."/>
            <person name="Brown C.T."/>
            <person name="Hug L.A."/>
            <person name="Sharon I."/>
            <person name="Castelle C.J."/>
            <person name="Probst A.J."/>
            <person name="Thomas B.C."/>
            <person name="Singh A."/>
            <person name="Wilkins M.J."/>
            <person name="Karaoz U."/>
            <person name="Brodie E.L."/>
            <person name="Williams K.H."/>
            <person name="Hubbard S.S."/>
            <person name="Banfield J.F."/>
        </authorList>
    </citation>
    <scope>NUCLEOTIDE SEQUENCE [LARGE SCALE GENOMIC DNA]</scope>
</reference>
<gene>
    <name evidence="2" type="ORF">A2856_00635</name>
</gene>